<evidence type="ECO:0000313" key="2">
    <source>
        <dbReference type="EMBL" id="KND03442.1"/>
    </source>
</evidence>
<dbReference type="EMBL" id="KQ257451">
    <property type="protein sequence ID" value="KND03442.1"/>
    <property type="molecule type" value="Genomic_DNA"/>
</dbReference>
<dbReference type="Proteomes" id="UP000053201">
    <property type="component" value="Unassembled WGS sequence"/>
</dbReference>
<dbReference type="InterPro" id="IPR045420">
    <property type="entry name" value="DUF5901"/>
</dbReference>
<feature type="domain" description="DUF5901" evidence="1">
    <location>
        <begin position="23"/>
        <end position="115"/>
    </location>
</feature>
<dbReference type="InParanoid" id="A0A0L0HQR8"/>
<dbReference type="OrthoDB" id="2095279at2759"/>
<evidence type="ECO:0000313" key="3">
    <source>
        <dbReference type="Proteomes" id="UP000053201"/>
    </source>
</evidence>
<dbReference type="GeneID" id="27684624"/>
<reference evidence="2 3" key="1">
    <citation type="submission" date="2009-08" db="EMBL/GenBank/DDBJ databases">
        <title>The Genome Sequence of Spizellomyces punctatus strain DAOM BR117.</title>
        <authorList>
            <consortium name="The Broad Institute Genome Sequencing Platform"/>
            <person name="Russ C."/>
            <person name="Cuomo C."/>
            <person name="Shea T."/>
            <person name="Young S.K."/>
            <person name="Zeng Q."/>
            <person name="Koehrsen M."/>
            <person name="Haas B."/>
            <person name="Borodovsky M."/>
            <person name="Guigo R."/>
            <person name="Alvarado L."/>
            <person name="Berlin A."/>
            <person name="Bochicchio J."/>
            <person name="Borenstein D."/>
            <person name="Chapman S."/>
            <person name="Chen Z."/>
            <person name="Engels R."/>
            <person name="Freedman E."/>
            <person name="Gellesch M."/>
            <person name="Goldberg J."/>
            <person name="Griggs A."/>
            <person name="Gujja S."/>
            <person name="Heiman D."/>
            <person name="Hepburn T."/>
            <person name="Howarth C."/>
            <person name="Jen D."/>
            <person name="Larson L."/>
            <person name="Lewis B."/>
            <person name="Mehta T."/>
            <person name="Park D."/>
            <person name="Pearson M."/>
            <person name="Roberts A."/>
            <person name="Saif S."/>
            <person name="Shenoy N."/>
            <person name="Sisk P."/>
            <person name="Stolte C."/>
            <person name="Sykes S."/>
            <person name="Thomson T."/>
            <person name="Walk T."/>
            <person name="White J."/>
            <person name="Yandava C."/>
            <person name="Burger G."/>
            <person name="Gray M.W."/>
            <person name="Holland P.W.H."/>
            <person name="King N."/>
            <person name="Lang F.B.F."/>
            <person name="Roger A.J."/>
            <person name="Ruiz-Trillo I."/>
            <person name="Lander E."/>
            <person name="Nusbaum C."/>
        </authorList>
    </citation>
    <scope>NUCLEOTIDE SEQUENCE [LARGE SCALE GENOMIC DNA]</scope>
    <source>
        <strain evidence="2 3">DAOM BR117</strain>
    </source>
</reference>
<protein>
    <recommendedName>
        <fullName evidence="1">DUF5901 domain-containing protein</fullName>
    </recommendedName>
</protein>
<gene>
    <name evidence="2" type="ORF">SPPG_00926</name>
</gene>
<accession>A0A0L0HQR8</accession>
<dbReference type="AlphaFoldDB" id="A0A0L0HQR8"/>
<proteinExistence type="predicted"/>
<organism evidence="2 3">
    <name type="scientific">Spizellomyces punctatus (strain DAOM BR117)</name>
    <dbReference type="NCBI Taxonomy" id="645134"/>
    <lineage>
        <taxon>Eukaryota</taxon>
        <taxon>Fungi</taxon>
        <taxon>Fungi incertae sedis</taxon>
        <taxon>Chytridiomycota</taxon>
        <taxon>Chytridiomycota incertae sedis</taxon>
        <taxon>Chytridiomycetes</taxon>
        <taxon>Spizellomycetales</taxon>
        <taxon>Spizellomycetaceae</taxon>
        <taxon>Spizellomyces</taxon>
    </lineage>
</organism>
<keyword evidence="3" id="KW-1185">Reference proteome</keyword>
<evidence type="ECO:0000259" key="1">
    <source>
        <dbReference type="Pfam" id="PF19254"/>
    </source>
</evidence>
<dbReference type="VEuPathDB" id="FungiDB:SPPG_00926"/>
<dbReference type="RefSeq" id="XP_016611481.1">
    <property type="nucleotide sequence ID" value="XM_016749253.1"/>
</dbReference>
<dbReference type="Pfam" id="PF19254">
    <property type="entry name" value="DUF5901"/>
    <property type="match status" value="1"/>
</dbReference>
<name>A0A0L0HQR8_SPIPD</name>
<sequence>MPQAVGKAAFGIADFLRYNEVYFDSSERTYGTTNSPNYSVKPLTNVVGFKLLDAQIPFSYYVFPEGRNTFQLYEPATDATTTVTIPPGNYTPSSFVAVLQTALETAGDAEYTVAFSTPTGKFTITSSVAEPFAVTFDFDGPGPWIGFTHAATFTASAGGVLVAPFVARLSGPDYIYVCSQSLGFLNYNTLRLGDASTSGAVVAKIPVTVNPGGVITWTDPDPTKLFECDVGVLERVDLYVAAGGDVTTPLDFNGAPFSLKFMFVTSDDIYVKRGAGDTLGNPTKRMMFSN</sequence>